<dbReference type="PANTHER" id="PTHR30576:SF10">
    <property type="entry name" value="SLL5057 PROTEIN"/>
    <property type="match status" value="1"/>
</dbReference>
<dbReference type="PANTHER" id="PTHR30576">
    <property type="entry name" value="COLANIC BIOSYNTHESIS UDP-GLUCOSE LIPID CARRIER TRANSFERASE"/>
    <property type="match status" value="1"/>
</dbReference>
<dbReference type="InterPro" id="IPR003362">
    <property type="entry name" value="Bact_transf"/>
</dbReference>
<evidence type="ECO:0000259" key="3">
    <source>
        <dbReference type="Pfam" id="PF02397"/>
    </source>
</evidence>
<name>A0ABV2H617_9HYPH</name>
<comment type="similarity">
    <text evidence="1">Belongs to the bacterial sugar transferase family.</text>
</comment>
<sequence>MKKAFDLSAAFIGLIFATPVIAILAILIRRESEGAAIFAQDRVGLDGRPFRCYKLRTMTLNAPNVPTHHASGAHITKLGAILRRSKLDELPQLWNIVRGEMSFVGPRPCLPTQLELIDERRQRGVLTLLPGITGLAQVNDIDMSDAVRLAEKDAEYLADRSFLGDLYLIYRTVFQRAGSGDRVRQS</sequence>
<feature type="domain" description="Bacterial sugar transferase" evidence="3">
    <location>
        <begin position="2"/>
        <end position="174"/>
    </location>
</feature>
<evidence type="ECO:0000256" key="2">
    <source>
        <dbReference type="ARBA" id="ARBA00023169"/>
    </source>
</evidence>
<keyword evidence="2" id="KW-0270">Exopolysaccharide synthesis</keyword>
<evidence type="ECO:0000313" key="4">
    <source>
        <dbReference type="EMBL" id="MET3585872.1"/>
    </source>
</evidence>
<evidence type="ECO:0000313" key="5">
    <source>
        <dbReference type="Proteomes" id="UP001549031"/>
    </source>
</evidence>
<proteinExistence type="inferred from homology"/>
<dbReference type="RefSeq" id="WP_247244000.1">
    <property type="nucleotide sequence ID" value="NZ_JALJRA010000007.1"/>
</dbReference>
<protein>
    <submittedName>
        <fullName evidence="4">O-antigen biosynthesis protein WbqP</fullName>
    </submittedName>
</protein>
<comment type="caution">
    <text evidence="4">The sequence shown here is derived from an EMBL/GenBank/DDBJ whole genome shotgun (WGS) entry which is preliminary data.</text>
</comment>
<accession>A0ABV2H617</accession>
<gene>
    <name evidence="4" type="ORF">ABID21_001987</name>
</gene>
<evidence type="ECO:0000256" key="1">
    <source>
        <dbReference type="ARBA" id="ARBA00006464"/>
    </source>
</evidence>
<organism evidence="4 5">
    <name type="scientific">Pseudorhizobium tarimense</name>
    <dbReference type="NCBI Taxonomy" id="1079109"/>
    <lineage>
        <taxon>Bacteria</taxon>
        <taxon>Pseudomonadati</taxon>
        <taxon>Pseudomonadota</taxon>
        <taxon>Alphaproteobacteria</taxon>
        <taxon>Hyphomicrobiales</taxon>
        <taxon>Rhizobiaceae</taxon>
        <taxon>Rhizobium/Agrobacterium group</taxon>
        <taxon>Pseudorhizobium</taxon>
    </lineage>
</organism>
<keyword evidence="5" id="KW-1185">Reference proteome</keyword>
<dbReference type="Pfam" id="PF02397">
    <property type="entry name" value="Bac_transf"/>
    <property type="match status" value="1"/>
</dbReference>
<reference evidence="4 5" key="1">
    <citation type="submission" date="2024-06" db="EMBL/GenBank/DDBJ databases">
        <title>Genomic Encyclopedia of Type Strains, Phase IV (KMG-IV): sequencing the most valuable type-strain genomes for metagenomic binning, comparative biology and taxonomic classification.</title>
        <authorList>
            <person name="Goeker M."/>
        </authorList>
    </citation>
    <scope>NUCLEOTIDE SEQUENCE [LARGE SCALE GENOMIC DNA]</scope>
    <source>
        <strain evidence="4 5">DSM 105042</strain>
    </source>
</reference>
<dbReference type="EMBL" id="JBEPLJ010000007">
    <property type="protein sequence ID" value="MET3585872.1"/>
    <property type="molecule type" value="Genomic_DNA"/>
</dbReference>
<dbReference type="Proteomes" id="UP001549031">
    <property type="component" value="Unassembled WGS sequence"/>
</dbReference>